<gene>
    <name evidence="11" type="primary">mtgA</name>
    <name evidence="13" type="ORF">AOY20_00045</name>
    <name evidence="14" type="ORF">AOY20_14275</name>
</gene>
<dbReference type="GO" id="GO:0016763">
    <property type="term" value="F:pentosyltransferase activity"/>
    <property type="evidence" value="ECO:0007669"/>
    <property type="project" value="InterPro"/>
</dbReference>
<accession>A0A0N9VXK7</accession>
<keyword evidence="4 11" id="KW-0808">Transferase</keyword>
<dbReference type="GO" id="GO:0008360">
    <property type="term" value="P:regulation of cell shape"/>
    <property type="evidence" value="ECO:0007669"/>
    <property type="project" value="UniProtKB-KW"/>
</dbReference>
<dbReference type="NCBIfam" id="TIGR02070">
    <property type="entry name" value="mono_pep_trsgly"/>
    <property type="match status" value="1"/>
</dbReference>
<dbReference type="UniPathway" id="UPA00219"/>
<comment type="similarity">
    <text evidence="11">Belongs to the glycosyltransferase 51 family.</text>
</comment>
<dbReference type="AlphaFoldDB" id="A0A0N9VXK7"/>
<dbReference type="STRING" id="1324350.AOY20_00045"/>
<proteinExistence type="inferred from homology"/>
<keyword evidence="5 11" id="KW-0812">Transmembrane</keyword>
<dbReference type="InterPro" id="IPR036950">
    <property type="entry name" value="PBP_transglycosylase"/>
</dbReference>
<dbReference type="GO" id="GO:0071555">
    <property type="term" value="P:cell wall organization"/>
    <property type="evidence" value="ECO:0007669"/>
    <property type="project" value="UniProtKB-KW"/>
</dbReference>
<dbReference type="OrthoDB" id="9766909at2"/>
<dbReference type="PANTHER" id="PTHR30400:SF0">
    <property type="entry name" value="BIOSYNTHETIC PEPTIDOGLYCAN TRANSGLYCOSYLASE"/>
    <property type="match status" value="1"/>
</dbReference>
<dbReference type="Pfam" id="PF00912">
    <property type="entry name" value="Transgly"/>
    <property type="match status" value="1"/>
</dbReference>
<dbReference type="InterPro" id="IPR001264">
    <property type="entry name" value="Glyco_trans_51"/>
</dbReference>
<dbReference type="HAMAP" id="MF_00766">
    <property type="entry name" value="PGT_MtgA"/>
    <property type="match status" value="1"/>
</dbReference>
<keyword evidence="2 11" id="KW-0997">Cell inner membrane</keyword>
<keyword evidence="9 11" id="KW-0472">Membrane</keyword>
<dbReference type="EC" id="2.4.99.28" evidence="11"/>
<comment type="function">
    <text evidence="11">Peptidoglycan polymerase that catalyzes glycan chain elongation from lipid-linked precursors.</text>
</comment>
<organism evidence="13 15">
    <name type="scientific">Acinetobacter equi</name>
    <dbReference type="NCBI Taxonomy" id="1324350"/>
    <lineage>
        <taxon>Bacteria</taxon>
        <taxon>Pseudomonadati</taxon>
        <taxon>Pseudomonadota</taxon>
        <taxon>Gammaproteobacteria</taxon>
        <taxon>Moraxellales</taxon>
        <taxon>Moraxellaceae</taxon>
        <taxon>Acinetobacter</taxon>
    </lineage>
</organism>
<keyword evidence="1 11" id="KW-1003">Cell membrane</keyword>
<comment type="catalytic activity">
    <reaction evidence="11">
        <text>[GlcNAc-(1-&gt;4)-Mur2Ac(oyl-L-Ala-gamma-D-Glu-L-Lys-D-Ala-D-Ala)](n)-di-trans,octa-cis-undecaprenyl diphosphate + beta-D-GlcNAc-(1-&gt;4)-Mur2Ac(oyl-L-Ala-gamma-D-Glu-L-Lys-D-Ala-D-Ala)-di-trans,octa-cis-undecaprenyl diphosphate = [GlcNAc-(1-&gt;4)-Mur2Ac(oyl-L-Ala-gamma-D-Glu-L-Lys-D-Ala-D-Ala)](n+1)-di-trans,octa-cis-undecaprenyl diphosphate + di-trans,octa-cis-undecaprenyl diphosphate + H(+)</text>
        <dbReference type="Rhea" id="RHEA:23708"/>
        <dbReference type="Rhea" id="RHEA-COMP:9602"/>
        <dbReference type="Rhea" id="RHEA-COMP:9603"/>
        <dbReference type="ChEBI" id="CHEBI:15378"/>
        <dbReference type="ChEBI" id="CHEBI:58405"/>
        <dbReference type="ChEBI" id="CHEBI:60033"/>
        <dbReference type="ChEBI" id="CHEBI:78435"/>
        <dbReference type="EC" id="2.4.99.28"/>
    </reaction>
</comment>
<dbReference type="GO" id="GO:0008955">
    <property type="term" value="F:peptidoglycan glycosyltransferase activity"/>
    <property type="evidence" value="ECO:0007669"/>
    <property type="project" value="UniProtKB-UniRule"/>
</dbReference>
<keyword evidence="8 11" id="KW-1133">Transmembrane helix</keyword>
<sequence>MKAFIVRVLLILVSLFLLVQIWIFASLAWWRTHPVDTTMFMRIAYYSDRSQPIQHEWLDYDQISDNLKKAVVAAEDGKFLQHKGFDWAGMQFALERNKDKGKVVAGGSTISQQLAKNLFLYNKRSFIRKGEEAIATWMMERMWSKQRILEVYLNSVEFGNHIYGAEAAARYYFGKSAKSLTREQASFLAAILTNPKYYQNNRNDRRLNYKKRMIQKYMRYSHIPN</sequence>
<dbReference type="KEGG" id="aei:AOY20_00045"/>
<evidence type="ECO:0000259" key="12">
    <source>
        <dbReference type="Pfam" id="PF00912"/>
    </source>
</evidence>
<dbReference type="Proteomes" id="UP000064939">
    <property type="component" value="Chromosome"/>
</dbReference>
<dbReference type="SUPFAM" id="SSF53955">
    <property type="entry name" value="Lysozyme-like"/>
    <property type="match status" value="1"/>
</dbReference>
<evidence type="ECO:0000313" key="15">
    <source>
        <dbReference type="Proteomes" id="UP000064939"/>
    </source>
</evidence>
<feature type="domain" description="Glycosyl transferase family 51" evidence="12">
    <location>
        <begin position="51"/>
        <end position="218"/>
    </location>
</feature>
<dbReference type="EMBL" id="CP012808">
    <property type="protein sequence ID" value="ALH96616.1"/>
    <property type="molecule type" value="Genomic_DNA"/>
</dbReference>
<evidence type="ECO:0000256" key="1">
    <source>
        <dbReference type="ARBA" id="ARBA00022475"/>
    </source>
</evidence>
<keyword evidence="10 11" id="KW-0961">Cell wall biogenesis/degradation</keyword>
<evidence type="ECO:0000256" key="6">
    <source>
        <dbReference type="ARBA" id="ARBA00022960"/>
    </source>
</evidence>
<comment type="pathway">
    <text evidence="11">Cell wall biogenesis; peptidoglycan biosynthesis.</text>
</comment>
<dbReference type="EMBL" id="CP012808">
    <property type="protein sequence ID" value="ALH94057.1"/>
    <property type="molecule type" value="Genomic_DNA"/>
</dbReference>
<dbReference type="GO" id="GO:0005886">
    <property type="term" value="C:plasma membrane"/>
    <property type="evidence" value="ECO:0007669"/>
    <property type="project" value="UniProtKB-SubCell"/>
</dbReference>
<keyword evidence="7 11" id="KW-0573">Peptidoglycan synthesis</keyword>
<evidence type="ECO:0000256" key="3">
    <source>
        <dbReference type="ARBA" id="ARBA00022676"/>
    </source>
</evidence>
<dbReference type="RefSeq" id="WP_054579975.1">
    <property type="nucleotide sequence ID" value="NZ_CP012808.1"/>
</dbReference>
<evidence type="ECO:0000313" key="13">
    <source>
        <dbReference type="EMBL" id="ALH94057.1"/>
    </source>
</evidence>
<keyword evidence="6 11" id="KW-0133">Cell shape</keyword>
<evidence type="ECO:0000313" key="14">
    <source>
        <dbReference type="EMBL" id="ALH96616.1"/>
    </source>
</evidence>
<evidence type="ECO:0000256" key="10">
    <source>
        <dbReference type="ARBA" id="ARBA00023316"/>
    </source>
</evidence>
<evidence type="ECO:0000256" key="11">
    <source>
        <dbReference type="HAMAP-Rule" id="MF_00766"/>
    </source>
</evidence>
<evidence type="ECO:0000256" key="5">
    <source>
        <dbReference type="ARBA" id="ARBA00022692"/>
    </source>
</evidence>
<evidence type="ECO:0000256" key="8">
    <source>
        <dbReference type="ARBA" id="ARBA00022989"/>
    </source>
</evidence>
<protein>
    <recommendedName>
        <fullName evidence="11">Biosynthetic peptidoglycan transglycosylase</fullName>
        <ecNumber evidence="11">2.4.99.28</ecNumber>
    </recommendedName>
    <alternativeName>
        <fullName evidence="11">Glycan polymerase</fullName>
    </alternativeName>
    <alternativeName>
        <fullName evidence="11">Peptidoglycan glycosyltransferase MtgA</fullName>
        <shortName evidence="11">PGT</shortName>
    </alternativeName>
</protein>
<comment type="subcellular location">
    <subcellularLocation>
        <location evidence="11">Cell inner membrane</location>
        <topology evidence="11">Single-pass membrane protein</topology>
    </subcellularLocation>
</comment>
<keyword evidence="3 11" id="KW-0328">Glycosyltransferase</keyword>
<dbReference type="GO" id="GO:0009274">
    <property type="term" value="C:peptidoglycan-based cell wall"/>
    <property type="evidence" value="ECO:0007669"/>
    <property type="project" value="InterPro"/>
</dbReference>
<name>A0A0N9VXK7_9GAMM</name>
<evidence type="ECO:0000256" key="9">
    <source>
        <dbReference type="ARBA" id="ARBA00023136"/>
    </source>
</evidence>
<dbReference type="PANTHER" id="PTHR30400">
    <property type="entry name" value="MONOFUNCTIONAL BIOSYNTHETIC PEPTIDOGLYCAN TRANSGLYCOSYLASE"/>
    <property type="match status" value="1"/>
</dbReference>
<keyword evidence="15" id="KW-1185">Reference proteome</keyword>
<dbReference type="InterPro" id="IPR023346">
    <property type="entry name" value="Lysozyme-like_dom_sf"/>
</dbReference>
<evidence type="ECO:0000256" key="2">
    <source>
        <dbReference type="ARBA" id="ARBA00022519"/>
    </source>
</evidence>
<dbReference type="KEGG" id="aei:AOY20_14275"/>
<dbReference type="Gene3D" id="1.10.3810.10">
    <property type="entry name" value="Biosynthetic peptidoglycan transglycosylase-like"/>
    <property type="match status" value="1"/>
</dbReference>
<reference evidence="13 15" key="1">
    <citation type="journal article" date="2015" name="Int. J. Syst. Evol. Microbiol.">
        <title>Acinetobacter equi sp. nov. isolated from horse faeces.</title>
        <authorList>
            <person name="Poppel M.T."/>
            <person name="Skiebe E."/>
            <person name="Laue M."/>
            <person name="Bergmann H."/>
            <person name="Ebersberger I."/>
            <person name="Garn T."/>
            <person name="Fruth A."/>
            <person name="Baumgardt S."/>
            <person name="Busse H.J."/>
            <person name="Wilharm G."/>
        </authorList>
    </citation>
    <scope>NUCLEOTIDE SEQUENCE [LARGE SCALE GENOMIC DNA]</scope>
    <source>
        <strain evidence="13 15">114</strain>
    </source>
</reference>
<dbReference type="GO" id="GO:0009252">
    <property type="term" value="P:peptidoglycan biosynthetic process"/>
    <property type="evidence" value="ECO:0007669"/>
    <property type="project" value="UniProtKB-UniRule"/>
</dbReference>
<evidence type="ECO:0000256" key="4">
    <source>
        <dbReference type="ARBA" id="ARBA00022679"/>
    </source>
</evidence>
<evidence type="ECO:0000256" key="7">
    <source>
        <dbReference type="ARBA" id="ARBA00022984"/>
    </source>
</evidence>
<dbReference type="InterPro" id="IPR011812">
    <property type="entry name" value="Pep_trsgly"/>
</dbReference>